<evidence type="ECO:0000256" key="1">
    <source>
        <dbReference type="ARBA" id="ARBA00023015"/>
    </source>
</evidence>
<dbReference type="PROSITE" id="PS51065">
    <property type="entry name" value="NHR"/>
    <property type="match status" value="1"/>
</dbReference>
<proteinExistence type="predicted"/>
<evidence type="ECO:0000259" key="6">
    <source>
        <dbReference type="PROSITE" id="PS51065"/>
    </source>
</evidence>
<dbReference type="SUPFAM" id="SSF46689">
    <property type="entry name" value="Homeodomain-like"/>
    <property type="match status" value="1"/>
</dbReference>
<evidence type="ECO:0000256" key="2">
    <source>
        <dbReference type="ARBA" id="ARBA00023125"/>
    </source>
</evidence>
<dbReference type="PROSITE" id="PS50977">
    <property type="entry name" value="HTH_TETR_2"/>
    <property type="match status" value="1"/>
</dbReference>
<keyword evidence="8" id="KW-1185">Reference proteome</keyword>
<evidence type="ECO:0000313" key="7">
    <source>
        <dbReference type="EMBL" id="PZF86255.1"/>
    </source>
</evidence>
<dbReference type="PRINTS" id="PR00455">
    <property type="entry name" value="HTHTETR"/>
</dbReference>
<evidence type="ECO:0008006" key="9">
    <source>
        <dbReference type="Google" id="ProtNLM"/>
    </source>
</evidence>
<keyword evidence="1" id="KW-0805">Transcription regulation</keyword>
<comment type="caution">
    <text evidence="7">The sequence shown here is derived from an EMBL/GenBank/DDBJ whole genome shotgun (WGS) entry which is preliminary data.</text>
</comment>
<dbReference type="InterPro" id="IPR009057">
    <property type="entry name" value="Homeodomain-like_sf"/>
</dbReference>
<keyword evidence="3" id="KW-0804">Transcription</keyword>
<evidence type="ECO:0000313" key="8">
    <source>
        <dbReference type="Proteomes" id="UP000248764"/>
    </source>
</evidence>
<dbReference type="InterPro" id="IPR025847">
    <property type="entry name" value="MEDS_domain"/>
</dbReference>
<dbReference type="Gene3D" id="1.10.357.10">
    <property type="entry name" value="Tetracycline Repressor, domain 2"/>
    <property type="match status" value="1"/>
</dbReference>
<reference evidence="7 8" key="1">
    <citation type="submission" date="2018-01" db="EMBL/GenBank/DDBJ databases">
        <title>Draft genome sequence of Jiangella sp. GTF31.</title>
        <authorList>
            <person name="Sahin N."/>
            <person name="Ay H."/>
            <person name="Saygin H."/>
        </authorList>
    </citation>
    <scope>NUCLEOTIDE SEQUENCE [LARGE SCALE GENOMIC DNA]</scope>
    <source>
        <strain evidence="7 8">GTF31</strain>
    </source>
</reference>
<feature type="DNA-binding region" description="H-T-H motif" evidence="4">
    <location>
        <begin position="231"/>
        <end position="250"/>
    </location>
</feature>
<evidence type="ECO:0000259" key="5">
    <source>
        <dbReference type="PROSITE" id="PS50977"/>
    </source>
</evidence>
<dbReference type="InterPro" id="IPR001647">
    <property type="entry name" value="HTH_TetR"/>
</dbReference>
<sequence length="394" mass="42598">MVDTTMATSSAADRGLPTTGHVVQFYGHDSELVERVVGYLLGAVEAGDVAIVVATPAHRRAMQARLADTGVDVAAALRGGTFRFLDAEQTMRRFLVDDWPDPGGFASVIGGLIRRALGSGRSVRVFGEMVALLWDAGHVNAALELESLWNELGRQLPFALFCAYPTTSVAGADLDAFAQVCGLHTAVLPTKPAITSGEESATVVVGGVGARERILATAHALFSRRGIRRVGVNELIASSAVAKATFYRHFPSKDALVLAYLARSEQLWTRDLVEAGARRRGDTPAERLLAIFDVFDEWFARDDFEGCAFINLLLEMGADHPLGQASIGHLDEVRDIVRRWATEAGLAEVESFARSWHILMVGSIISAAEGDVAAARRAQQLSLRLIEQHRPVRT</sequence>
<feature type="domain" description="HTH tetR-type" evidence="5">
    <location>
        <begin position="208"/>
        <end position="268"/>
    </location>
</feature>
<dbReference type="SUPFAM" id="SSF48498">
    <property type="entry name" value="Tetracyclin repressor-like, C-terminal domain"/>
    <property type="match status" value="1"/>
</dbReference>
<organism evidence="7 8">
    <name type="scientific">Jiangella anatolica</name>
    <dbReference type="NCBI Taxonomy" id="2670374"/>
    <lineage>
        <taxon>Bacteria</taxon>
        <taxon>Bacillati</taxon>
        <taxon>Actinomycetota</taxon>
        <taxon>Actinomycetes</taxon>
        <taxon>Jiangellales</taxon>
        <taxon>Jiangellaceae</taxon>
        <taxon>Jiangella</taxon>
    </lineage>
</organism>
<gene>
    <name evidence="7" type="ORF">C1I92_01825</name>
</gene>
<dbReference type="PANTHER" id="PTHR47506:SF1">
    <property type="entry name" value="HTH-TYPE TRANSCRIPTIONAL REGULATOR YJDC"/>
    <property type="match status" value="1"/>
</dbReference>
<dbReference type="Proteomes" id="UP000248764">
    <property type="component" value="Unassembled WGS sequence"/>
</dbReference>
<protein>
    <recommendedName>
        <fullName evidence="9">TetR family transcriptional regulator</fullName>
    </recommendedName>
</protein>
<dbReference type="PANTHER" id="PTHR47506">
    <property type="entry name" value="TRANSCRIPTIONAL REGULATORY PROTEIN"/>
    <property type="match status" value="1"/>
</dbReference>
<dbReference type="Pfam" id="PF14417">
    <property type="entry name" value="MEDS"/>
    <property type="match status" value="1"/>
</dbReference>
<dbReference type="AlphaFoldDB" id="A0A2W2BGD6"/>
<dbReference type="Pfam" id="PF00440">
    <property type="entry name" value="TetR_N"/>
    <property type="match status" value="1"/>
</dbReference>
<dbReference type="EMBL" id="POTW01000003">
    <property type="protein sequence ID" value="PZF86255.1"/>
    <property type="molecule type" value="Genomic_DNA"/>
</dbReference>
<dbReference type="InterPro" id="IPR006573">
    <property type="entry name" value="NHR_dom"/>
</dbReference>
<evidence type="ECO:0000256" key="3">
    <source>
        <dbReference type="ARBA" id="ARBA00023163"/>
    </source>
</evidence>
<name>A0A2W2BGD6_9ACTN</name>
<accession>A0A2W2BGD6</accession>
<keyword evidence="2 4" id="KW-0238">DNA-binding</keyword>
<dbReference type="InterPro" id="IPR036271">
    <property type="entry name" value="Tet_transcr_reg_TetR-rel_C_sf"/>
</dbReference>
<dbReference type="GO" id="GO:0003677">
    <property type="term" value="F:DNA binding"/>
    <property type="evidence" value="ECO:0007669"/>
    <property type="project" value="UniProtKB-UniRule"/>
</dbReference>
<feature type="domain" description="NHR" evidence="6">
    <location>
        <begin position="353"/>
        <end position="394"/>
    </location>
</feature>
<evidence type="ECO:0000256" key="4">
    <source>
        <dbReference type="PROSITE-ProRule" id="PRU00335"/>
    </source>
</evidence>